<keyword evidence="7" id="KW-1185">Reference proteome</keyword>
<dbReference type="SMART" id="SM01117">
    <property type="entry name" value="Cyt-b5"/>
    <property type="match status" value="1"/>
</dbReference>
<evidence type="ECO:0000256" key="3">
    <source>
        <dbReference type="SAM" id="MobiDB-lite"/>
    </source>
</evidence>
<sequence>MSSEREISVEELSKHNSEKDLWTVINGTVWDITSFAPSHPGGIGIILENAGQDSSRAYNEVHGPSLVSRTLPSQANKGQLDESTVTEKWKNKQVANKEHTSDPDAKPDLSQILNTYDFEAAAQKALSKKTWAFQAGAANDNLTHAANANFYQRIFFRPRVMVGVSDPDTSTTVLGIKFSVPIFSSPAALAKLSHPDGELAMYRGAHSRGTTIIACNNASFSYSEIRSAVDDQNYPLFYQLYVNKDRKATEQLVKQVSSLNPAAILVTVDLPVVGKREADERIQLDAGYQAQKHMAVQSVAGDKKGSGLARSTGSFIDPDLRWSDIAWLKTLTNAPIFVKGVQSAADARKALEHGCAGIYISNHGGRAVDTAQPSILTLLEIQANCPEVLEQMEVFIDGGVRRGSDILKAICLGASAVCLGRPYLYAVGYGEEGVGHLIDILKDELETAMQQVGIRSLSEAHPGLLNTTELDPYVYRGDSHPYARKIIVEAAAKGGYAVPAICCYNVEGIIATVRAAEAKKSPALVQLFPWAIEYADGVLVHAAAEAARNASVPVAVHMDHAQTPDIIKRAADMGGFDGIMVDMSHYEREENLQKTKELVKYCNDRGIITEAEPGRINGGEDGIIDTADLEGILTTPEQQEEFVDTGIQWIAPAFGNVHGKYGPKGPQLEWDRFDGLHKAAKDRVRFVLHGAGTEWFGAELFQKCLEHGISKCNVNDGVNNSYLRVQAEKASNTPLTKLLEEVTDAMQKDVEQHMDWMKSTGKA</sequence>
<dbReference type="SUPFAM" id="SSF51569">
    <property type="entry name" value="Aldolase"/>
    <property type="match status" value="1"/>
</dbReference>
<dbReference type="InterPro" id="IPR037396">
    <property type="entry name" value="FMN_HAD"/>
</dbReference>
<evidence type="ECO:0000313" key="7">
    <source>
        <dbReference type="Proteomes" id="UP001345013"/>
    </source>
</evidence>
<dbReference type="Pfam" id="PF01070">
    <property type="entry name" value="FMN_dh"/>
    <property type="match status" value="1"/>
</dbReference>
<proteinExistence type="predicted"/>
<comment type="cofactor">
    <cofactor evidence="1">
        <name>FMN</name>
        <dbReference type="ChEBI" id="CHEBI:58210"/>
    </cofactor>
</comment>
<organism evidence="6 7">
    <name type="scientific">Lithohypha guttulata</name>
    <dbReference type="NCBI Taxonomy" id="1690604"/>
    <lineage>
        <taxon>Eukaryota</taxon>
        <taxon>Fungi</taxon>
        <taxon>Dikarya</taxon>
        <taxon>Ascomycota</taxon>
        <taxon>Pezizomycotina</taxon>
        <taxon>Eurotiomycetes</taxon>
        <taxon>Chaetothyriomycetidae</taxon>
        <taxon>Chaetothyriales</taxon>
        <taxon>Trichomeriaceae</taxon>
        <taxon>Lithohypha</taxon>
    </lineage>
</organism>
<dbReference type="PANTHER" id="PTHR10578:SF104">
    <property type="entry name" value="CYTOCHROME B2, MITOCHONDRIAL-RELATED"/>
    <property type="match status" value="1"/>
</dbReference>
<dbReference type="CDD" id="cd02922">
    <property type="entry name" value="FCB2_FMN"/>
    <property type="match status" value="1"/>
</dbReference>
<accession>A0ABR0JXT5</accession>
<dbReference type="InterPro" id="IPR013785">
    <property type="entry name" value="Aldolase_TIM"/>
</dbReference>
<evidence type="ECO:0008006" key="8">
    <source>
        <dbReference type="Google" id="ProtNLM"/>
    </source>
</evidence>
<feature type="compositionally biased region" description="Basic and acidic residues" evidence="3">
    <location>
        <begin position="85"/>
        <end position="107"/>
    </location>
</feature>
<feature type="compositionally biased region" description="Polar residues" evidence="3">
    <location>
        <begin position="67"/>
        <end position="83"/>
    </location>
</feature>
<dbReference type="InterPro" id="IPR000771">
    <property type="entry name" value="FBA_II"/>
</dbReference>
<dbReference type="SUPFAM" id="SSF51395">
    <property type="entry name" value="FMN-linked oxidoreductases"/>
    <property type="match status" value="1"/>
</dbReference>
<name>A0ABR0JXT5_9EURO</name>
<dbReference type="PROSITE" id="PS51349">
    <property type="entry name" value="FMN_HYDROXY_ACID_DH_2"/>
    <property type="match status" value="1"/>
</dbReference>
<gene>
    <name evidence="6" type="ORF">LTR24_009159</name>
</gene>
<dbReference type="Pfam" id="PF01116">
    <property type="entry name" value="F_bP_aldolase"/>
    <property type="match status" value="1"/>
</dbReference>
<dbReference type="SUPFAM" id="SSF55856">
    <property type="entry name" value="Cytochrome b5-like heme/steroid binding domain"/>
    <property type="match status" value="1"/>
</dbReference>
<feature type="domain" description="Cytochrome b5 heme-binding" evidence="4">
    <location>
        <begin position="4"/>
        <end position="81"/>
    </location>
</feature>
<dbReference type="EMBL" id="JAVRRG010000186">
    <property type="protein sequence ID" value="KAK5079563.1"/>
    <property type="molecule type" value="Genomic_DNA"/>
</dbReference>
<dbReference type="CDD" id="cd00947">
    <property type="entry name" value="TBP_aldolase_IIB"/>
    <property type="match status" value="1"/>
</dbReference>
<evidence type="ECO:0000259" key="4">
    <source>
        <dbReference type="PROSITE" id="PS50255"/>
    </source>
</evidence>
<dbReference type="InterPro" id="IPR036400">
    <property type="entry name" value="Cyt_B5-like_heme/steroid_sf"/>
</dbReference>
<dbReference type="PROSITE" id="PS50255">
    <property type="entry name" value="CYTOCHROME_B5_2"/>
    <property type="match status" value="1"/>
</dbReference>
<feature type="domain" description="FMN hydroxy acid dehydrogenase" evidence="5">
    <location>
        <begin position="107"/>
        <end position="470"/>
    </location>
</feature>
<protein>
    <recommendedName>
        <fullName evidence="8">Fructose-bisphosphate aldolase</fullName>
    </recommendedName>
</protein>
<reference evidence="6 7" key="1">
    <citation type="submission" date="2023-08" db="EMBL/GenBank/DDBJ databases">
        <title>Black Yeasts Isolated from many extreme environments.</title>
        <authorList>
            <person name="Coleine C."/>
            <person name="Stajich J.E."/>
            <person name="Selbmann L."/>
        </authorList>
    </citation>
    <scope>NUCLEOTIDE SEQUENCE [LARGE SCALE GENOMIC DNA]</scope>
    <source>
        <strain evidence="6 7">CCFEE 5885</strain>
    </source>
</reference>
<dbReference type="Gene3D" id="3.20.20.70">
    <property type="entry name" value="Aldolase class I"/>
    <property type="match status" value="2"/>
</dbReference>
<evidence type="ECO:0000256" key="1">
    <source>
        <dbReference type="ARBA" id="ARBA00001917"/>
    </source>
</evidence>
<dbReference type="InterPro" id="IPR000262">
    <property type="entry name" value="FMN-dep_DH"/>
</dbReference>
<keyword evidence="2" id="KW-0560">Oxidoreductase</keyword>
<comment type="caution">
    <text evidence="6">The sequence shown here is derived from an EMBL/GenBank/DDBJ whole genome shotgun (WGS) entry which is preliminary data.</text>
</comment>
<feature type="region of interest" description="Disordered" evidence="3">
    <location>
        <begin position="67"/>
        <end position="108"/>
    </location>
</feature>
<evidence type="ECO:0000259" key="5">
    <source>
        <dbReference type="PROSITE" id="PS51349"/>
    </source>
</evidence>
<dbReference type="InterPro" id="IPR001199">
    <property type="entry name" value="Cyt_B5-like_heme/steroid-bd"/>
</dbReference>
<evidence type="ECO:0000256" key="2">
    <source>
        <dbReference type="ARBA" id="ARBA00023002"/>
    </source>
</evidence>
<dbReference type="InterPro" id="IPR037458">
    <property type="entry name" value="L-MDH/L-LDH_FMN-bd"/>
</dbReference>
<dbReference type="Pfam" id="PF00173">
    <property type="entry name" value="Cyt-b5"/>
    <property type="match status" value="1"/>
</dbReference>
<evidence type="ECO:0000313" key="6">
    <source>
        <dbReference type="EMBL" id="KAK5079563.1"/>
    </source>
</evidence>
<dbReference type="Proteomes" id="UP001345013">
    <property type="component" value="Unassembled WGS sequence"/>
</dbReference>
<dbReference type="PANTHER" id="PTHR10578">
    <property type="entry name" value="S -2-HYDROXY-ACID OXIDASE-RELATED"/>
    <property type="match status" value="1"/>
</dbReference>
<dbReference type="Gene3D" id="3.10.120.10">
    <property type="entry name" value="Cytochrome b5-like heme/steroid binding domain"/>
    <property type="match status" value="1"/>
</dbReference>